<protein>
    <recommendedName>
        <fullName evidence="4">Secreted protein</fullName>
    </recommendedName>
</protein>
<feature type="compositionally biased region" description="Low complexity" evidence="1">
    <location>
        <begin position="69"/>
        <end position="118"/>
    </location>
</feature>
<feature type="region of interest" description="Disordered" evidence="1">
    <location>
        <begin position="46"/>
        <end position="120"/>
    </location>
</feature>
<evidence type="ECO:0000313" key="2">
    <source>
        <dbReference type="EMBL" id="MBC9717023.1"/>
    </source>
</evidence>
<comment type="caution">
    <text evidence="2">The sequence shown here is derived from an EMBL/GenBank/DDBJ whole genome shotgun (WGS) entry which is preliminary data.</text>
</comment>
<evidence type="ECO:0000256" key="1">
    <source>
        <dbReference type="SAM" id="MobiDB-lite"/>
    </source>
</evidence>
<proteinExistence type="predicted"/>
<evidence type="ECO:0000313" key="3">
    <source>
        <dbReference type="Proteomes" id="UP000642284"/>
    </source>
</evidence>
<dbReference type="EMBL" id="JACTVJ010000017">
    <property type="protein sequence ID" value="MBC9717023.1"/>
    <property type="molecule type" value="Genomic_DNA"/>
</dbReference>
<dbReference type="Proteomes" id="UP000642284">
    <property type="component" value="Unassembled WGS sequence"/>
</dbReference>
<sequence>MHRGLVHAAAWTCATGAAVTLSWWGVHTVMSGTAYDPPRALPLTASHETTQQAADPEGSSTQRPKEPSKSGNSDDGSKSSKPSASSSGTDDKGTSSSGSSTPSKSGSASPSTSAPAGDVQSFNVSGGRVVFEIHADYAELVSATPKTGWEMQIWNQQEEQDWIRVTFTKGNREVSVFCTWHDHAPQVEIDDP</sequence>
<feature type="compositionally biased region" description="Polar residues" evidence="1">
    <location>
        <begin position="46"/>
        <end position="62"/>
    </location>
</feature>
<accession>A0ABR7SRT8</accession>
<organism evidence="2 3">
    <name type="scientific">Streptomyces polyasparticus</name>
    <dbReference type="NCBI Taxonomy" id="2767826"/>
    <lineage>
        <taxon>Bacteria</taxon>
        <taxon>Bacillati</taxon>
        <taxon>Actinomycetota</taxon>
        <taxon>Actinomycetes</taxon>
        <taxon>Kitasatosporales</taxon>
        <taxon>Streptomycetaceae</taxon>
        <taxon>Streptomyces</taxon>
    </lineage>
</organism>
<evidence type="ECO:0008006" key="4">
    <source>
        <dbReference type="Google" id="ProtNLM"/>
    </source>
</evidence>
<reference evidence="2 3" key="1">
    <citation type="submission" date="2020-08" db="EMBL/GenBank/DDBJ databases">
        <title>Genemic of Streptomyces polyaspartic.</title>
        <authorList>
            <person name="Liu W."/>
        </authorList>
    </citation>
    <scope>NUCLEOTIDE SEQUENCE [LARGE SCALE GENOMIC DNA]</scope>
    <source>
        <strain evidence="2 3">TRM66268-LWL</strain>
    </source>
</reference>
<name>A0ABR7SRT8_9ACTN</name>
<keyword evidence="3" id="KW-1185">Reference proteome</keyword>
<gene>
    <name evidence="2" type="ORF">H9Y04_31270</name>
</gene>